<feature type="transmembrane region" description="Helical" evidence="1">
    <location>
        <begin position="79"/>
        <end position="101"/>
    </location>
</feature>
<feature type="signal peptide" evidence="2">
    <location>
        <begin position="1"/>
        <end position="22"/>
    </location>
</feature>
<accession>A0A0S4J4P8</accession>
<reference evidence="4" key="1">
    <citation type="submission" date="2015-09" db="EMBL/GenBank/DDBJ databases">
        <authorList>
            <consortium name="Pathogen Informatics"/>
        </authorList>
    </citation>
    <scope>NUCLEOTIDE SEQUENCE [LARGE SCALE GENOMIC DNA]</scope>
    <source>
        <strain evidence="4">Lake Konstanz</strain>
    </source>
</reference>
<proteinExistence type="predicted"/>
<evidence type="ECO:0000256" key="2">
    <source>
        <dbReference type="SAM" id="SignalP"/>
    </source>
</evidence>
<feature type="chain" id="PRO_5006621882" evidence="2">
    <location>
        <begin position="23"/>
        <end position="215"/>
    </location>
</feature>
<protein>
    <submittedName>
        <fullName evidence="3">GPI-anchored surface protein, putative</fullName>
    </submittedName>
</protein>
<dbReference type="EMBL" id="CYKH01000827">
    <property type="protein sequence ID" value="CUG46437.1"/>
    <property type="molecule type" value="Genomic_DNA"/>
</dbReference>
<feature type="transmembrane region" description="Helical" evidence="1">
    <location>
        <begin position="38"/>
        <end position="58"/>
    </location>
</feature>
<dbReference type="Proteomes" id="UP000051952">
    <property type="component" value="Unassembled WGS sequence"/>
</dbReference>
<organism evidence="3 4">
    <name type="scientific">Bodo saltans</name>
    <name type="common">Flagellated protozoan</name>
    <dbReference type="NCBI Taxonomy" id="75058"/>
    <lineage>
        <taxon>Eukaryota</taxon>
        <taxon>Discoba</taxon>
        <taxon>Euglenozoa</taxon>
        <taxon>Kinetoplastea</taxon>
        <taxon>Metakinetoplastina</taxon>
        <taxon>Eubodonida</taxon>
        <taxon>Bodonidae</taxon>
        <taxon>Bodo</taxon>
    </lineage>
</organism>
<keyword evidence="1" id="KW-1133">Transmembrane helix</keyword>
<evidence type="ECO:0000256" key="1">
    <source>
        <dbReference type="SAM" id="Phobius"/>
    </source>
</evidence>
<sequence length="215" mass="23656">MLFLNTIILIALLGRAAYVVNSSSTTNGSWEEYNEFYFLLLDGSTPDALLINAAFRVYHSNTFSAVAAANDYRKRFHTVLADPFLMIAVICLLPAFLTHIIPGLLKSPFLPIVGIVLVATSMNIRTKLPSNVDTLNGKLLTQSATTIGCIARQVIFRQVVMFVMFVCTAGVQFASNYMMMFYAARNGTLTVSSGSWAGSLRLILMHEALFVFMSS</sequence>
<evidence type="ECO:0000313" key="3">
    <source>
        <dbReference type="EMBL" id="CUG46437.1"/>
    </source>
</evidence>
<name>A0A0S4J4P8_BODSA</name>
<keyword evidence="2" id="KW-0732">Signal</keyword>
<keyword evidence="1" id="KW-0472">Membrane</keyword>
<evidence type="ECO:0000313" key="4">
    <source>
        <dbReference type="Proteomes" id="UP000051952"/>
    </source>
</evidence>
<dbReference type="AlphaFoldDB" id="A0A0S4J4P8"/>
<gene>
    <name evidence="3" type="ORF">BSAL_79775</name>
</gene>
<keyword evidence="1" id="KW-0812">Transmembrane</keyword>
<keyword evidence="4" id="KW-1185">Reference proteome</keyword>
<dbReference type="VEuPathDB" id="TriTrypDB:BSAL_79775"/>
<feature type="transmembrane region" description="Helical" evidence="1">
    <location>
        <begin position="159"/>
        <end position="184"/>
    </location>
</feature>